<dbReference type="InterPro" id="IPR036097">
    <property type="entry name" value="HisK_dim/P_sf"/>
</dbReference>
<dbReference type="AlphaFoldDB" id="A0A0H4WXL0"/>
<dbReference type="InterPro" id="IPR003661">
    <property type="entry name" value="HisK_dim/P_dom"/>
</dbReference>
<keyword evidence="6 12" id="KW-0812">Transmembrane</keyword>
<dbReference type="KEGG" id="mym:A176_002982"/>
<dbReference type="PROSITE" id="PS50109">
    <property type="entry name" value="HIS_KIN"/>
    <property type="match status" value="1"/>
</dbReference>
<dbReference type="STRING" id="1297742.A176_002982"/>
<dbReference type="PROSITE" id="PS50885">
    <property type="entry name" value="HAMP"/>
    <property type="match status" value="1"/>
</dbReference>
<keyword evidence="5" id="KW-0808">Transferase</keyword>
<dbReference type="SMART" id="SM00387">
    <property type="entry name" value="HATPase_c"/>
    <property type="match status" value="1"/>
</dbReference>
<dbReference type="eggNOG" id="COG2205">
    <property type="taxonomic scope" value="Bacteria"/>
</dbReference>
<feature type="domain" description="Histidine kinase" evidence="13">
    <location>
        <begin position="153"/>
        <end position="365"/>
    </location>
</feature>
<feature type="domain" description="HAMP" evidence="14">
    <location>
        <begin position="92"/>
        <end position="145"/>
    </location>
</feature>
<evidence type="ECO:0000256" key="8">
    <source>
        <dbReference type="ARBA" id="ARBA00022989"/>
    </source>
</evidence>
<dbReference type="EMBL" id="CP012109">
    <property type="protein sequence ID" value="AKQ66070.1"/>
    <property type="molecule type" value="Genomic_DNA"/>
</dbReference>
<evidence type="ECO:0000259" key="13">
    <source>
        <dbReference type="PROSITE" id="PS50109"/>
    </source>
</evidence>
<gene>
    <name evidence="15" type="ORF">A176_002982</name>
</gene>
<feature type="transmembrane region" description="Helical" evidence="12">
    <location>
        <begin position="68"/>
        <end position="91"/>
    </location>
</feature>
<evidence type="ECO:0000256" key="11">
    <source>
        <dbReference type="SAM" id="MobiDB-lite"/>
    </source>
</evidence>
<accession>A0A0H4WXL0</accession>
<dbReference type="Proteomes" id="UP000009026">
    <property type="component" value="Chromosome"/>
</dbReference>
<dbReference type="CDD" id="cd00075">
    <property type="entry name" value="HATPase"/>
    <property type="match status" value="1"/>
</dbReference>
<dbReference type="Pfam" id="PF02518">
    <property type="entry name" value="HATPase_c"/>
    <property type="match status" value="1"/>
</dbReference>
<dbReference type="FunFam" id="1.10.287.130:FF:000001">
    <property type="entry name" value="Two-component sensor histidine kinase"/>
    <property type="match status" value="1"/>
</dbReference>
<evidence type="ECO:0000256" key="9">
    <source>
        <dbReference type="ARBA" id="ARBA00023012"/>
    </source>
</evidence>
<comment type="catalytic activity">
    <reaction evidence="1">
        <text>ATP + protein L-histidine = ADP + protein N-phospho-L-histidine.</text>
        <dbReference type="EC" id="2.7.13.3"/>
    </reaction>
</comment>
<evidence type="ECO:0000313" key="15">
    <source>
        <dbReference type="EMBL" id="AKQ66070.1"/>
    </source>
</evidence>
<evidence type="ECO:0000259" key="14">
    <source>
        <dbReference type="PROSITE" id="PS50885"/>
    </source>
</evidence>
<dbReference type="Gene3D" id="6.10.340.10">
    <property type="match status" value="1"/>
</dbReference>
<dbReference type="GO" id="GO:0000155">
    <property type="term" value="F:phosphorelay sensor kinase activity"/>
    <property type="evidence" value="ECO:0007669"/>
    <property type="project" value="InterPro"/>
</dbReference>
<dbReference type="InterPro" id="IPR004358">
    <property type="entry name" value="Sig_transdc_His_kin-like_C"/>
</dbReference>
<dbReference type="SUPFAM" id="SSF55874">
    <property type="entry name" value="ATPase domain of HSP90 chaperone/DNA topoisomerase II/histidine kinase"/>
    <property type="match status" value="1"/>
</dbReference>
<dbReference type="GO" id="GO:0005886">
    <property type="term" value="C:plasma membrane"/>
    <property type="evidence" value="ECO:0007669"/>
    <property type="project" value="TreeGrafter"/>
</dbReference>
<dbReference type="SUPFAM" id="SSF47384">
    <property type="entry name" value="Homodimeric domain of signal transducing histidine kinase"/>
    <property type="match status" value="1"/>
</dbReference>
<dbReference type="InterPro" id="IPR003660">
    <property type="entry name" value="HAMP_dom"/>
</dbReference>
<dbReference type="SMART" id="SM00304">
    <property type="entry name" value="HAMP"/>
    <property type="match status" value="1"/>
</dbReference>
<evidence type="ECO:0000313" key="16">
    <source>
        <dbReference type="Proteomes" id="UP000009026"/>
    </source>
</evidence>
<evidence type="ECO:0000256" key="4">
    <source>
        <dbReference type="ARBA" id="ARBA00022553"/>
    </source>
</evidence>
<keyword evidence="10 12" id="KW-0472">Membrane</keyword>
<dbReference type="Gene3D" id="1.10.287.130">
    <property type="match status" value="1"/>
</dbReference>
<dbReference type="RefSeq" id="WP_002640743.1">
    <property type="nucleotide sequence ID" value="NZ_CP012109.1"/>
</dbReference>
<reference evidence="15 16" key="1">
    <citation type="journal article" date="2016" name="PLoS ONE">
        <title>Complete Genome Sequence and Comparative Genomics of a Novel Myxobacterium Myxococcus hansupus.</title>
        <authorList>
            <person name="Sharma G."/>
            <person name="Narwani T."/>
            <person name="Subramanian S."/>
        </authorList>
    </citation>
    <scope>NUCLEOTIDE SEQUENCE [LARGE SCALE GENOMIC DNA]</scope>
    <source>
        <strain evidence="16">mixupus</strain>
    </source>
</reference>
<dbReference type="InterPro" id="IPR003594">
    <property type="entry name" value="HATPase_dom"/>
</dbReference>
<feature type="transmembrane region" description="Helical" evidence="12">
    <location>
        <begin position="12"/>
        <end position="36"/>
    </location>
</feature>
<comment type="subcellular location">
    <subcellularLocation>
        <location evidence="2">Membrane</location>
    </subcellularLocation>
</comment>
<feature type="region of interest" description="Disordered" evidence="11">
    <location>
        <begin position="362"/>
        <end position="384"/>
    </location>
</feature>
<name>A0A0H4WXL0_9BACT</name>
<dbReference type="Pfam" id="PF00512">
    <property type="entry name" value="HisKA"/>
    <property type="match status" value="1"/>
</dbReference>
<dbReference type="CDD" id="cd00082">
    <property type="entry name" value="HisKA"/>
    <property type="match status" value="1"/>
</dbReference>
<dbReference type="InterPro" id="IPR036890">
    <property type="entry name" value="HATPase_C_sf"/>
</dbReference>
<dbReference type="InterPro" id="IPR005467">
    <property type="entry name" value="His_kinase_dom"/>
</dbReference>
<keyword evidence="9" id="KW-0902">Two-component regulatory system</keyword>
<evidence type="ECO:0000256" key="6">
    <source>
        <dbReference type="ARBA" id="ARBA00022692"/>
    </source>
</evidence>
<keyword evidence="7 15" id="KW-0418">Kinase</keyword>
<dbReference type="InterPro" id="IPR050428">
    <property type="entry name" value="TCS_sensor_his_kinase"/>
</dbReference>
<evidence type="ECO:0000256" key="7">
    <source>
        <dbReference type="ARBA" id="ARBA00022777"/>
    </source>
</evidence>
<evidence type="ECO:0000256" key="12">
    <source>
        <dbReference type="SAM" id="Phobius"/>
    </source>
</evidence>
<sequence>MRRPLTLRAHLTLFFASAVLGTLLLYGGAVTAILVWGEWRERLERHSAPAEATKQADEEGLFDEALQALGAMALTAPLAALGAAVLGSALARRAMAPLRDASERARAARASKLDLSLPVRGNGDEWDQLASTLNELLADARASFERIRAFTSDAAHEFRTPLTVILGETEVSLRRERTPEEYRRSLEIVFEETQRLARLVDELLQLARSDAGARVMNTEPLDLYALAREALEQTRRHVAAQARSLTLELVGATTPIHGNPILLTRLLENLLDNARRHARSHIRVEIITTGSEVLTTVSDDGVGVDAAFLPRLFERFARADVSRSTEGTGLGLALSRTIAEAHGGALAYQRRGEESHFTFRLPLSSGPAGEPVRSLPAIPGKTTT</sequence>
<dbReference type="SMART" id="SM00388">
    <property type="entry name" value="HisKA"/>
    <property type="match status" value="1"/>
</dbReference>
<dbReference type="PANTHER" id="PTHR45436:SF5">
    <property type="entry name" value="SENSOR HISTIDINE KINASE TRCS"/>
    <property type="match status" value="1"/>
</dbReference>
<evidence type="ECO:0000256" key="10">
    <source>
        <dbReference type="ARBA" id="ARBA00023136"/>
    </source>
</evidence>
<dbReference type="EC" id="2.7.13.3" evidence="3"/>
<keyword evidence="4" id="KW-0597">Phosphoprotein</keyword>
<evidence type="ECO:0000256" key="2">
    <source>
        <dbReference type="ARBA" id="ARBA00004370"/>
    </source>
</evidence>
<keyword evidence="8 12" id="KW-1133">Transmembrane helix</keyword>
<keyword evidence="16" id="KW-1185">Reference proteome</keyword>
<evidence type="ECO:0000256" key="3">
    <source>
        <dbReference type="ARBA" id="ARBA00012438"/>
    </source>
</evidence>
<dbReference type="PRINTS" id="PR00344">
    <property type="entry name" value="BCTRLSENSOR"/>
</dbReference>
<evidence type="ECO:0000256" key="5">
    <source>
        <dbReference type="ARBA" id="ARBA00022679"/>
    </source>
</evidence>
<organism evidence="15 16">
    <name type="scientific">Pseudomyxococcus hansupus</name>
    <dbReference type="NCBI Taxonomy" id="1297742"/>
    <lineage>
        <taxon>Bacteria</taxon>
        <taxon>Pseudomonadati</taxon>
        <taxon>Myxococcota</taxon>
        <taxon>Myxococcia</taxon>
        <taxon>Myxococcales</taxon>
        <taxon>Cystobacterineae</taxon>
        <taxon>Myxococcaceae</taxon>
        <taxon>Pseudomyxococcus</taxon>
    </lineage>
</organism>
<dbReference type="OrthoDB" id="9815202at2"/>
<dbReference type="Gene3D" id="3.30.565.10">
    <property type="entry name" value="Histidine kinase-like ATPase, C-terminal domain"/>
    <property type="match status" value="1"/>
</dbReference>
<protein>
    <recommendedName>
        <fullName evidence="3">histidine kinase</fullName>
        <ecNumber evidence="3">2.7.13.3</ecNumber>
    </recommendedName>
</protein>
<evidence type="ECO:0000256" key="1">
    <source>
        <dbReference type="ARBA" id="ARBA00000085"/>
    </source>
</evidence>
<dbReference type="PANTHER" id="PTHR45436">
    <property type="entry name" value="SENSOR HISTIDINE KINASE YKOH"/>
    <property type="match status" value="1"/>
</dbReference>
<proteinExistence type="predicted"/>